<dbReference type="Proteomes" id="UP001529369">
    <property type="component" value="Unassembled WGS sequence"/>
</dbReference>
<comment type="caution">
    <text evidence="2">The sequence shown here is derived from an EMBL/GenBank/DDBJ whole genome shotgun (WGS) entry which is preliminary data.</text>
</comment>
<feature type="region of interest" description="Disordered" evidence="1">
    <location>
        <begin position="100"/>
        <end position="133"/>
    </location>
</feature>
<dbReference type="Gene3D" id="3.40.50.300">
    <property type="entry name" value="P-loop containing nucleotide triphosphate hydrolases"/>
    <property type="match status" value="1"/>
</dbReference>
<accession>A0ABT8A5V8</accession>
<evidence type="ECO:0008006" key="4">
    <source>
        <dbReference type="Google" id="ProtNLM"/>
    </source>
</evidence>
<dbReference type="SUPFAM" id="SSF52540">
    <property type="entry name" value="P-loop containing nucleoside triphosphate hydrolases"/>
    <property type="match status" value="1"/>
</dbReference>
<name>A0ABT8A5V8_9PROT</name>
<gene>
    <name evidence="2" type="ORF">QWZ14_12075</name>
</gene>
<dbReference type="EMBL" id="JAUFPN010000129">
    <property type="protein sequence ID" value="MDN3565099.1"/>
    <property type="molecule type" value="Genomic_DNA"/>
</dbReference>
<reference evidence="3" key="1">
    <citation type="journal article" date="2019" name="Int. J. Syst. Evol. Microbiol.">
        <title>The Global Catalogue of Microorganisms (GCM) 10K type strain sequencing project: providing services to taxonomists for standard genome sequencing and annotation.</title>
        <authorList>
            <consortium name="The Broad Institute Genomics Platform"/>
            <consortium name="The Broad Institute Genome Sequencing Center for Infectious Disease"/>
            <person name="Wu L."/>
            <person name="Ma J."/>
        </authorList>
    </citation>
    <scope>NUCLEOTIDE SEQUENCE [LARGE SCALE GENOMIC DNA]</scope>
    <source>
        <strain evidence="3">CECT 7131</strain>
    </source>
</reference>
<sequence length="133" mass="14066">MALAVSDERGAQETLAAFRLTAEPSVLVTVAMAYEGLDAPEVAVVAALTNVRSRPWLEQMVARATRVDPNVGPYAARRALVFHPDDPLFAPFRWRMEREQGTQNQAGFTAPAPAGARPAGLAGGGDRGDAPAP</sequence>
<keyword evidence="3" id="KW-1185">Reference proteome</keyword>
<dbReference type="InterPro" id="IPR027417">
    <property type="entry name" value="P-loop_NTPase"/>
</dbReference>
<evidence type="ECO:0000313" key="3">
    <source>
        <dbReference type="Proteomes" id="UP001529369"/>
    </source>
</evidence>
<protein>
    <recommendedName>
        <fullName evidence="4">Helicase C-terminal domain-containing protein</fullName>
    </recommendedName>
</protein>
<dbReference type="RefSeq" id="WP_290316923.1">
    <property type="nucleotide sequence ID" value="NZ_JAUFPN010000129.1"/>
</dbReference>
<organism evidence="2 3">
    <name type="scientific">Paeniroseomonas aquatica</name>
    <dbReference type="NCBI Taxonomy" id="373043"/>
    <lineage>
        <taxon>Bacteria</taxon>
        <taxon>Pseudomonadati</taxon>
        <taxon>Pseudomonadota</taxon>
        <taxon>Alphaproteobacteria</taxon>
        <taxon>Acetobacterales</taxon>
        <taxon>Acetobacteraceae</taxon>
        <taxon>Paeniroseomonas</taxon>
    </lineage>
</organism>
<dbReference type="InterPro" id="IPR050742">
    <property type="entry name" value="Helicase_Restrict-Modif_Enz"/>
</dbReference>
<dbReference type="PANTHER" id="PTHR47396:SF1">
    <property type="entry name" value="ATP-DEPENDENT HELICASE IRC3-RELATED"/>
    <property type="match status" value="1"/>
</dbReference>
<feature type="compositionally biased region" description="Low complexity" evidence="1">
    <location>
        <begin position="110"/>
        <end position="120"/>
    </location>
</feature>
<evidence type="ECO:0000256" key="1">
    <source>
        <dbReference type="SAM" id="MobiDB-lite"/>
    </source>
</evidence>
<evidence type="ECO:0000313" key="2">
    <source>
        <dbReference type="EMBL" id="MDN3565099.1"/>
    </source>
</evidence>
<dbReference type="PANTHER" id="PTHR47396">
    <property type="entry name" value="TYPE I RESTRICTION ENZYME ECOKI R PROTEIN"/>
    <property type="match status" value="1"/>
</dbReference>
<proteinExistence type="predicted"/>